<accession>A0AAE1LRH6</accession>
<feature type="region of interest" description="Disordered" evidence="1">
    <location>
        <begin position="80"/>
        <end position="132"/>
    </location>
</feature>
<keyword evidence="2" id="KW-0732">Signal</keyword>
<dbReference type="AlphaFoldDB" id="A0AAE1LRH6"/>
<reference evidence="3" key="2">
    <citation type="journal article" date="2023" name="BMC Genomics">
        <title>Pest status, molecular evolution, and epigenetic factors derived from the genome assembly of Frankliniella fusca, a thysanopteran phytovirus vector.</title>
        <authorList>
            <person name="Catto M.A."/>
            <person name="Labadie P.E."/>
            <person name="Jacobson A.L."/>
            <person name="Kennedy G.G."/>
            <person name="Srinivasan R."/>
            <person name="Hunt B.G."/>
        </authorList>
    </citation>
    <scope>NUCLEOTIDE SEQUENCE</scope>
    <source>
        <strain evidence="3">PL_HMW_Pooled</strain>
    </source>
</reference>
<feature type="chain" id="PRO_5042198889" evidence="2">
    <location>
        <begin position="25"/>
        <end position="167"/>
    </location>
</feature>
<feature type="signal peptide" evidence="2">
    <location>
        <begin position="1"/>
        <end position="24"/>
    </location>
</feature>
<reference evidence="3" key="1">
    <citation type="submission" date="2021-07" db="EMBL/GenBank/DDBJ databases">
        <authorList>
            <person name="Catto M.A."/>
            <person name="Jacobson A."/>
            <person name="Kennedy G."/>
            <person name="Labadie P."/>
            <person name="Hunt B.G."/>
            <person name="Srinivasan R."/>
        </authorList>
    </citation>
    <scope>NUCLEOTIDE SEQUENCE</scope>
    <source>
        <strain evidence="3">PL_HMW_Pooled</strain>
        <tissue evidence="3">Head</tissue>
    </source>
</reference>
<protein>
    <submittedName>
        <fullName evidence="3">Sushi, nidogen and EGF-like domain-containing protein 1</fullName>
    </submittedName>
</protein>
<proteinExistence type="predicted"/>
<dbReference type="Proteomes" id="UP001219518">
    <property type="component" value="Unassembled WGS sequence"/>
</dbReference>
<organism evidence="3 4">
    <name type="scientific">Frankliniella fusca</name>
    <dbReference type="NCBI Taxonomy" id="407009"/>
    <lineage>
        <taxon>Eukaryota</taxon>
        <taxon>Metazoa</taxon>
        <taxon>Ecdysozoa</taxon>
        <taxon>Arthropoda</taxon>
        <taxon>Hexapoda</taxon>
        <taxon>Insecta</taxon>
        <taxon>Pterygota</taxon>
        <taxon>Neoptera</taxon>
        <taxon>Paraneoptera</taxon>
        <taxon>Thysanoptera</taxon>
        <taxon>Terebrantia</taxon>
        <taxon>Thripoidea</taxon>
        <taxon>Thripidae</taxon>
        <taxon>Frankliniella</taxon>
    </lineage>
</organism>
<evidence type="ECO:0000256" key="1">
    <source>
        <dbReference type="SAM" id="MobiDB-lite"/>
    </source>
</evidence>
<evidence type="ECO:0000313" key="4">
    <source>
        <dbReference type="Proteomes" id="UP001219518"/>
    </source>
</evidence>
<comment type="caution">
    <text evidence="3">The sequence shown here is derived from an EMBL/GenBank/DDBJ whole genome shotgun (WGS) entry which is preliminary data.</text>
</comment>
<gene>
    <name evidence="3" type="ORF">KUF71_020900</name>
</gene>
<evidence type="ECO:0000256" key="2">
    <source>
        <dbReference type="SAM" id="SignalP"/>
    </source>
</evidence>
<sequence>MTPIIAVFMSMISLLALVADRANLQEQTLSVHGASIPLPNVDDGVARNFLDVAKRTLPFKMTPARAITLRRVPRAAGSASVYKLRSGPAPSTGLGPAAPGGRDLDLASALTVPDPTSTPPSSAPGSGAEHLDCRPGYGPRALRSCIRCQRLKTNLTARVMVSVMLQD</sequence>
<evidence type="ECO:0000313" key="3">
    <source>
        <dbReference type="EMBL" id="KAK3929916.1"/>
    </source>
</evidence>
<dbReference type="EMBL" id="JAHWGI010001407">
    <property type="protein sequence ID" value="KAK3929916.1"/>
    <property type="molecule type" value="Genomic_DNA"/>
</dbReference>
<keyword evidence="4" id="KW-1185">Reference proteome</keyword>
<name>A0AAE1LRH6_9NEOP</name>